<comment type="similarity">
    <text evidence="2 6">Belongs to the FPP/GGPP synthase family.</text>
</comment>
<evidence type="ECO:0000313" key="7">
    <source>
        <dbReference type="EMBL" id="QOJ78489.1"/>
    </source>
</evidence>
<keyword evidence="4" id="KW-0479">Metal-binding</keyword>
<protein>
    <submittedName>
        <fullName evidence="7">Polyprenyl synthetase family protein</fullName>
    </submittedName>
</protein>
<evidence type="ECO:0000256" key="3">
    <source>
        <dbReference type="ARBA" id="ARBA00022679"/>
    </source>
</evidence>
<evidence type="ECO:0000256" key="2">
    <source>
        <dbReference type="ARBA" id="ARBA00006706"/>
    </source>
</evidence>
<evidence type="ECO:0000313" key="8">
    <source>
        <dbReference type="Proteomes" id="UP000594121"/>
    </source>
</evidence>
<dbReference type="AlphaFoldDB" id="A0A7L9FFI2"/>
<keyword evidence="3 6" id="KW-0808">Transferase</keyword>
<dbReference type="GO" id="GO:0008299">
    <property type="term" value="P:isoprenoid biosynthetic process"/>
    <property type="evidence" value="ECO:0007669"/>
    <property type="project" value="InterPro"/>
</dbReference>
<dbReference type="PANTHER" id="PTHR12001:SF85">
    <property type="entry name" value="SHORT CHAIN ISOPRENYL DIPHOSPHATE SYNTHASE"/>
    <property type="match status" value="1"/>
</dbReference>
<dbReference type="Proteomes" id="UP000594121">
    <property type="component" value="Chromosome"/>
</dbReference>
<proteinExistence type="inferred from homology"/>
<dbReference type="InParanoid" id="A0A7L9FFI2"/>
<dbReference type="InterPro" id="IPR033749">
    <property type="entry name" value="Polyprenyl_synt_CS"/>
</dbReference>
<comment type="cofactor">
    <cofactor evidence="1">
        <name>Mg(2+)</name>
        <dbReference type="ChEBI" id="CHEBI:18420"/>
    </cofactor>
</comment>
<dbReference type="GO" id="GO:0004659">
    <property type="term" value="F:prenyltransferase activity"/>
    <property type="evidence" value="ECO:0007669"/>
    <property type="project" value="InterPro"/>
</dbReference>
<evidence type="ECO:0000256" key="1">
    <source>
        <dbReference type="ARBA" id="ARBA00001946"/>
    </source>
</evidence>
<dbReference type="SUPFAM" id="SSF48576">
    <property type="entry name" value="Terpenoid synthases"/>
    <property type="match status" value="1"/>
</dbReference>
<accession>A0A7L9FFI2</accession>
<dbReference type="SFLD" id="SFLDS00005">
    <property type="entry name" value="Isoprenoid_Synthase_Type_I"/>
    <property type="match status" value="1"/>
</dbReference>
<organism evidence="7 8">
    <name type="scientific">Infirmifilum lucidum</name>
    <dbReference type="NCBI Taxonomy" id="2776706"/>
    <lineage>
        <taxon>Archaea</taxon>
        <taxon>Thermoproteota</taxon>
        <taxon>Thermoprotei</taxon>
        <taxon>Thermofilales</taxon>
        <taxon>Thermofilaceae</taxon>
        <taxon>Infirmifilum</taxon>
    </lineage>
</organism>
<dbReference type="Pfam" id="PF00348">
    <property type="entry name" value="polyprenyl_synt"/>
    <property type="match status" value="1"/>
</dbReference>
<evidence type="ECO:0000256" key="5">
    <source>
        <dbReference type="ARBA" id="ARBA00022842"/>
    </source>
</evidence>
<gene>
    <name evidence="7" type="ORF">IG193_06965</name>
</gene>
<dbReference type="FunCoup" id="A0A7L9FFI2">
    <property type="interactions" value="8"/>
</dbReference>
<name>A0A7L9FFI2_9CREN</name>
<keyword evidence="5" id="KW-0460">Magnesium</keyword>
<dbReference type="PROSITE" id="PS00723">
    <property type="entry name" value="POLYPRENYL_SYNTHASE_1"/>
    <property type="match status" value="1"/>
</dbReference>
<dbReference type="EMBL" id="CP062310">
    <property type="protein sequence ID" value="QOJ78489.1"/>
    <property type="molecule type" value="Genomic_DNA"/>
</dbReference>
<dbReference type="InterPro" id="IPR000092">
    <property type="entry name" value="Polyprenyl_synt"/>
</dbReference>
<keyword evidence="8" id="KW-1185">Reference proteome</keyword>
<dbReference type="KEGG" id="thel:IG193_06965"/>
<sequence>MQFATLLESRVRALRVELEHYIEKELFKEHALKEKLMYALHGGKEIRGVLALFTAEVLAGDARPALPVALALELMHSASLIHDDIIDKSESRRGKESFWKRYGLEEAIVFPHIMMSTAIKYVARAGVKAVIESMDAWYRAALGQLWDIEILNGRDPGIRYIDIISHKTGAVFEASAVLPLYAVQYPESAVEYARLYGASLGRAYQILDDLVDIENGVRDSGSVVQLLRESDGDPLSYAGKIFANELERCLRSAMALSEELAYFAMYSLELFLRECKCSVGNTLKEELYSRWRLWAPQGYP</sequence>
<dbReference type="InterPro" id="IPR008949">
    <property type="entry name" value="Isoprenoid_synthase_dom_sf"/>
</dbReference>
<dbReference type="PANTHER" id="PTHR12001">
    <property type="entry name" value="GERANYLGERANYL PYROPHOSPHATE SYNTHASE"/>
    <property type="match status" value="1"/>
</dbReference>
<dbReference type="PROSITE" id="PS00444">
    <property type="entry name" value="POLYPRENYL_SYNTHASE_2"/>
    <property type="match status" value="1"/>
</dbReference>
<dbReference type="GO" id="GO:0046872">
    <property type="term" value="F:metal ion binding"/>
    <property type="evidence" value="ECO:0007669"/>
    <property type="project" value="UniProtKB-KW"/>
</dbReference>
<reference evidence="7 8" key="1">
    <citation type="submission" date="2020-10" db="EMBL/GenBank/DDBJ databases">
        <title>Thermofilum lucidum 3507LT sp. nov. a novel member of Thermofilaceae family isolated from Chile hot spring, and proposal of description order Thermofilales.</title>
        <authorList>
            <person name="Zayulina K.S."/>
            <person name="Elcheninov A.G."/>
            <person name="Toshchakov S.V."/>
            <person name="Kublanov I.V."/>
        </authorList>
    </citation>
    <scope>NUCLEOTIDE SEQUENCE [LARGE SCALE GENOMIC DNA]</scope>
    <source>
        <strain evidence="7 8">3507LT</strain>
    </source>
</reference>
<evidence type="ECO:0000256" key="6">
    <source>
        <dbReference type="RuleBase" id="RU004466"/>
    </source>
</evidence>
<evidence type="ECO:0000256" key="4">
    <source>
        <dbReference type="ARBA" id="ARBA00022723"/>
    </source>
</evidence>
<dbReference type="RefSeq" id="WP_192818461.1">
    <property type="nucleotide sequence ID" value="NZ_CP062310.1"/>
</dbReference>
<dbReference type="Gene3D" id="1.10.600.10">
    <property type="entry name" value="Farnesyl Diphosphate Synthase"/>
    <property type="match status" value="1"/>
</dbReference>
<dbReference type="GeneID" id="59149623"/>